<sequence>MKTTTLNFLKMGLYAIMGLSVLLTSCSPEDGKDGLDGMDGAQGPAGQDGNANVIASDWQTIQWDEESLPNFGTMLINVKDIDLEEFIATGGVVMVYLRFSQEDVSDEIVALPYTDTDTYFYFSIFVNETLSGVLLRATNQNGGIFNYQNSETLTVRYVLVPANAAETTGLNLNNYKETSKLLGL</sequence>
<gene>
    <name evidence="1" type="ORF">ABNE31_06480</name>
</gene>
<evidence type="ECO:0008006" key="2">
    <source>
        <dbReference type="Google" id="ProtNLM"/>
    </source>
</evidence>
<proteinExistence type="predicted"/>
<dbReference type="EMBL" id="CP157804">
    <property type="protein sequence ID" value="XBQ24558.1"/>
    <property type="molecule type" value="Genomic_DNA"/>
</dbReference>
<protein>
    <recommendedName>
        <fullName evidence="2">Collagen-like protein</fullName>
    </recommendedName>
</protein>
<name>A0AAU7N1X5_9FLAO</name>
<dbReference type="PROSITE" id="PS51257">
    <property type="entry name" value="PROKAR_LIPOPROTEIN"/>
    <property type="match status" value="1"/>
</dbReference>
<dbReference type="RefSeq" id="WP_349352786.1">
    <property type="nucleotide sequence ID" value="NZ_CP157804.1"/>
</dbReference>
<evidence type="ECO:0000313" key="1">
    <source>
        <dbReference type="EMBL" id="XBQ24558.1"/>
    </source>
</evidence>
<organism evidence="1">
    <name type="scientific">Flagellimonas sp. MMG031</name>
    <dbReference type="NCBI Taxonomy" id="3158549"/>
    <lineage>
        <taxon>Bacteria</taxon>
        <taxon>Pseudomonadati</taxon>
        <taxon>Bacteroidota</taxon>
        <taxon>Flavobacteriia</taxon>
        <taxon>Flavobacteriales</taxon>
        <taxon>Flavobacteriaceae</taxon>
        <taxon>Flagellimonas</taxon>
    </lineage>
</organism>
<dbReference type="KEGG" id="fld:ABNE31_06480"/>
<dbReference type="AlphaFoldDB" id="A0AAU7N1X5"/>
<accession>A0AAU7N1X5</accession>
<reference evidence="1" key="1">
    <citation type="submission" date="2024-05" db="EMBL/GenBank/DDBJ databases">
        <title>Draft Genome Sequences of Flagellimonas sp. MMG031 and Marinobacter sp. MMG032 Isolated from the dinoflagellate Symbiodinium pilosum.</title>
        <authorList>
            <person name="Shikuma N.J."/>
            <person name="Farrell M.V."/>
        </authorList>
    </citation>
    <scope>NUCLEOTIDE SEQUENCE</scope>
    <source>
        <strain evidence="1">MMG031</strain>
    </source>
</reference>